<dbReference type="GeneID" id="29673622"/>
<dbReference type="InterPro" id="IPR021127">
    <property type="entry name" value="CRISPR_associated_Cas2"/>
</dbReference>
<keyword evidence="4 9" id="KW-0479">Metal-binding</keyword>
<dbReference type="GO" id="GO:0016787">
    <property type="term" value="F:hydrolase activity"/>
    <property type="evidence" value="ECO:0007669"/>
    <property type="project" value="UniProtKB-KW"/>
</dbReference>
<dbReference type="HAMAP" id="MF_01471">
    <property type="entry name" value="Cas2"/>
    <property type="match status" value="1"/>
</dbReference>
<evidence type="ECO:0000256" key="9">
    <source>
        <dbReference type="HAMAP-Rule" id="MF_01471"/>
    </source>
</evidence>
<keyword evidence="3 9" id="KW-0540">Nuclease</keyword>
<organism evidence="10 11">
    <name type="scientific">Streptobacillus moniliformis (strain ATCC 14647 / DSM 12112 / NCTC 10651 / 9901)</name>
    <dbReference type="NCBI Taxonomy" id="519441"/>
    <lineage>
        <taxon>Bacteria</taxon>
        <taxon>Fusobacteriati</taxon>
        <taxon>Fusobacteriota</taxon>
        <taxon>Fusobacteriia</taxon>
        <taxon>Fusobacteriales</taxon>
        <taxon>Leptotrichiaceae</taxon>
        <taxon>Streptobacillus</taxon>
    </lineage>
</organism>
<protein>
    <recommendedName>
        <fullName evidence="9">CRISPR-associated endoribonuclease Cas2</fullName>
        <ecNumber evidence="9">3.1.-.-</ecNumber>
    </recommendedName>
</protein>
<comment type="function">
    <text evidence="9">CRISPR (clustered regularly interspaced short palindromic repeat), is an adaptive immune system that provides protection against mobile genetic elements (viruses, transposable elements and conjugative plasmids). CRISPR clusters contain sequences complementary to antecedent mobile elements and target invading nucleic acids. CRISPR clusters are transcribed and processed into CRISPR RNA (crRNA). Functions as a ssRNA-specific endoribonuclease. Involved in the integration of spacer DNA into the CRISPR cassette.</text>
</comment>
<evidence type="ECO:0000256" key="4">
    <source>
        <dbReference type="ARBA" id="ARBA00022723"/>
    </source>
</evidence>
<dbReference type="HOGENOM" id="CLU_150500_1_0_0"/>
<evidence type="ECO:0000313" key="10">
    <source>
        <dbReference type="EMBL" id="ACZ01524.1"/>
    </source>
</evidence>
<dbReference type="NCBIfam" id="TIGR01573">
    <property type="entry name" value="cas2"/>
    <property type="match status" value="1"/>
</dbReference>
<sequence>MRLLVYFDLPVSTKLERKQAQDFRKNLLSEGFIMMQFSCYSRFCRNDAESSKYFNRVKKLSNKLSGGEVRILKITNKQYENMLILVKEPKLSEIKLSKNPLVIF</sequence>
<evidence type="ECO:0000256" key="1">
    <source>
        <dbReference type="ARBA" id="ARBA00001946"/>
    </source>
</evidence>
<gene>
    <name evidence="9" type="primary">cas2</name>
    <name evidence="10" type="ordered locus">Smon_1061</name>
</gene>
<dbReference type="STRING" id="519441.Smon_1061"/>
<dbReference type="AlphaFoldDB" id="D1AUW4"/>
<keyword evidence="8 9" id="KW-0051">Antiviral defense</keyword>
<feature type="binding site" evidence="9">
    <location>
        <position position="8"/>
    </location>
    <ligand>
        <name>Mg(2+)</name>
        <dbReference type="ChEBI" id="CHEBI:18420"/>
        <note>catalytic</note>
    </ligand>
</feature>
<dbReference type="GO" id="GO:0051607">
    <property type="term" value="P:defense response to virus"/>
    <property type="evidence" value="ECO:0007669"/>
    <property type="project" value="UniProtKB-UniRule"/>
</dbReference>
<keyword evidence="6 9" id="KW-0378">Hydrolase</keyword>
<dbReference type="GO" id="GO:0046872">
    <property type="term" value="F:metal ion binding"/>
    <property type="evidence" value="ECO:0007669"/>
    <property type="project" value="UniProtKB-UniRule"/>
</dbReference>
<evidence type="ECO:0000256" key="3">
    <source>
        <dbReference type="ARBA" id="ARBA00022722"/>
    </source>
</evidence>
<keyword evidence="11" id="KW-1185">Reference proteome</keyword>
<dbReference type="InterPro" id="IPR019199">
    <property type="entry name" value="Virulence_VapD/CRISPR_Cas2"/>
</dbReference>
<evidence type="ECO:0000256" key="6">
    <source>
        <dbReference type="ARBA" id="ARBA00022801"/>
    </source>
</evidence>
<comment type="cofactor">
    <cofactor evidence="1 9">
        <name>Mg(2+)</name>
        <dbReference type="ChEBI" id="CHEBI:18420"/>
    </cofactor>
</comment>
<evidence type="ECO:0000256" key="8">
    <source>
        <dbReference type="ARBA" id="ARBA00023118"/>
    </source>
</evidence>
<keyword evidence="7 9" id="KW-0460">Magnesium</keyword>
<comment type="subunit">
    <text evidence="9">Homodimer, forms a heterotetramer with a Cas1 homodimer.</text>
</comment>
<comment type="similarity">
    <text evidence="2 9">Belongs to the CRISPR-associated endoribonuclease Cas2 protein family.</text>
</comment>
<evidence type="ECO:0000313" key="11">
    <source>
        <dbReference type="Proteomes" id="UP000002072"/>
    </source>
</evidence>
<dbReference type="EMBL" id="CP001779">
    <property type="protein sequence ID" value="ACZ01524.1"/>
    <property type="molecule type" value="Genomic_DNA"/>
</dbReference>
<keyword evidence="5 9" id="KW-0255">Endonuclease</keyword>
<dbReference type="Pfam" id="PF09827">
    <property type="entry name" value="CRISPR_Cas2"/>
    <property type="match status" value="1"/>
</dbReference>
<evidence type="ECO:0000256" key="7">
    <source>
        <dbReference type="ARBA" id="ARBA00022842"/>
    </source>
</evidence>
<dbReference type="Proteomes" id="UP000002072">
    <property type="component" value="Chromosome"/>
</dbReference>
<name>D1AUW4_STRM9</name>
<evidence type="ECO:0000256" key="2">
    <source>
        <dbReference type="ARBA" id="ARBA00009959"/>
    </source>
</evidence>
<accession>D1AUW4</accession>
<reference evidence="10 11" key="1">
    <citation type="journal article" date="2009" name="Stand. Genomic Sci.">
        <title>Complete genome sequence of Streptobacillus moniliformis type strain (9901T).</title>
        <authorList>
            <person name="Nolan M."/>
            <person name="Gronow S."/>
            <person name="Lapidus A."/>
            <person name="Ivanova N."/>
            <person name="Copeland A."/>
            <person name="Lucas S."/>
            <person name="Del Rio T.G."/>
            <person name="Chen F."/>
            <person name="Tice H."/>
            <person name="Pitluck S."/>
            <person name="Cheng J.F."/>
            <person name="Sims D."/>
            <person name="Meincke L."/>
            <person name="Bruce D."/>
            <person name="Goodwin L."/>
            <person name="Brettin T."/>
            <person name="Han C."/>
            <person name="Detter J.C."/>
            <person name="Ovchinikova G."/>
            <person name="Pati A."/>
            <person name="Mavromatis K."/>
            <person name="Mikhailova N."/>
            <person name="Chen A."/>
            <person name="Palaniappan K."/>
            <person name="Land M."/>
            <person name="Hauser L."/>
            <person name="Chang Y.J."/>
            <person name="Jeffries C.D."/>
            <person name="Rohde M."/>
            <person name="Sproer C."/>
            <person name="Goker M."/>
            <person name="Bristow J."/>
            <person name="Eisen J.A."/>
            <person name="Markowitz V."/>
            <person name="Hugenholtz P."/>
            <person name="Kyrpides N.C."/>
            <person name="Klenk H.P."/>
            <person name="Chain P."/>
        </authorList>
    </citation>
    <scope>NUCLEOTIDE SEQUENCE [LARGE SCALE GENOMIC DNA]</scope>
    <source>
        <strain evidence="11">ATCC 14647 / DSM 12112 / NCTC 10651 / 9901</strain>
    </source>
</reference>
<dbReference type="GO" id="GO:0043571">
    <property type="term" value="P:maintenance of CRISPR repeat elements"/>
    <property type="evidence" value="ECO:0007669"/>
    <property type="project" value="UniProtKB-UniRule"/>
</dbReference>
<dbReference type="EC" id="3.1.-.-" evidence="9"/>
<evidence type="ECO:0000256" key="5">
    <source>
        <dbReference type="ARBA" id="ARBA00022759"/>
    </source>
</evidence>
<dbReference type="RefSeq" id="WP_012859071.1">
    <property type="nucleotide sequence ID" value="NC_013515.1"/>
</dbReference>
<dbReference type="SUPFAM" id="SSF143430">
    <property type="entry name" value="TTP0101/SSO1404-like"/>
    <property type="match status" value="1"/>
</dbReference>
<proteinExistence type="inferred from homology"/>
<dbReference type="KEGG" id="smf:Smon_1061"/>
<dbReference type="OrthoDB" id="9791737at2"/>
<dbReference type="eggNOG" id="COG3512">
    <property type="taxonomic scope" value="Bacteria"/>
</dbReference>
<dbReference type="GO" id="GO:0004521">
    <property type="term" value="F:RNA endonuclease activity"/>
    <property type="evidence" value="ECO:0007669"/>
    <property type="project" value="InterPro"/>
</dbReference>